<evidence type="ECO:0000256" key="4">
    <source>
        <dbReference type="ARBA" id="ARBA00022989"/>
    </source>
</evidence>
<evidence type="ECO:0000256" key="3">
    <source>
        <dbReference type="ARBA" id="ARBA00022692"/>
    </source>
</evidence>
<dbReference type="GO" id="GO:0015081">
    <property type="term" value="F:sodium ion transmembrane transporter activity"/>
    <property type="evidence" value="ECO:0007669"/>
    <property type="project" value="InterPro"/>
</dbReference>
<sequence>MIAEELELVGLGFAVVLIVLTALWGITAAIGRIVVGREEAARAAAARRAEAARAQAPQTVPAAAMAAGSAAPAGVPPHHLAAIAAAVAVLVPGRHRIIDVVMPPHTAPAWINEGRYEHMSSHGGRASAGWTIPGPPHVDHPIHQANPLANGSARTQKRTP</sequence>
<organism evidence="8 9">
    <name type="scientific">Caenispirillum bisanense</name>
    <dbReference type="NCBI Taxonomy" id="414052"/>
    <lineage>
        <taxon>Bacteria</taxon>
        <taxon>Pseudomonadati</taxon>
        <taxon>Pseudomonadota</taxon>
        <taxon>Alphaproteobacteria</taxon>
        <taxon>Rhodospirillales</taxon>
        <taxon>Novispirillaceae</taxon>
        <taxon>Caenispirillum</taxon>
    </lineage>
</organism>
<keyword evidence="9" id="KW-1185">Reference proteome</keyword>
<evidence type="ECO:0000256" key="1">
    <source>
        <dbReference type="ARBA" id="ARBA00004236"/>
    </source>
</evidence>
<feature type="transmembrane region" description="Helical" evidence="7">
    <location>
        <begin position="12"/>
        <end position="35"/>
    </location>
</feature>
<accession>A0A286G9I5</accession>
<dbReference type="Pfam" id="PF04277">
    <property type="entry name" value="OAD_gamma"/>
    <property type="match status" value="1"/>
</dbReference>
<proteinExistence type="predicted"/>
<dbReference type="GO" id="GO:0005886">
    <property type="term" value="C:plasma membrane"/>
    <property type="evidence" value="ECO:0007669"/>
    <property type="project" value="UniProtKB-SubCell"/>
</dbReference>
<dbReference type="EMBL" id="OCNJ01000002">
    <property type="protein sequence ID" value="SOD92171.1"/>
    <property type="molecule type" value="Genomic_DNA"/>
</dbReference>
<dbReference type="AlphaFoldDB" id="A0A286G9I5"/>
<keyword evidence="3 7" id="KW-0812">Transmembrane</keyword>
<evidence type="ECO:0000256" key="6">
    <source>
        <dbReference type="SAM" id="MobiDB-lite"/>
    </source>
</evidence>
<reference evidence="8 9" key="1">
    <citation type="submission" date="2017-09" db="EMBL/GenBank/DDBJ databases">
        <authorList>
            <person name="Ehlers B."/>
            <person name="Leendertz F.H."/>
        </authorList>
    </citation>
    <scope>NUCLEOTIDE SEQUENCE [LARGE SCALE GENOMIC DNA]</scope>
    <source>
        <strain evidence="8 9">USBA 140</strain>
    </source>
</reference>
<feature type="region of interest" description="Disordered" evidence="6">
    <location>
        <begin position="120"/>
        <end position="160"/>
    </location>
</feature>
<dbReference type="InterPro" id="IPR005899">
    <property type="entry name" value="Na_pump_deCOase"/>
</dbReference>
<evidence type="ECO:0000313" key="8">
    <source>
        <dbReference type="EMBL" id="SOD92171.1"/>
    </source>
</evidence>
<gene>
    <name evidence="8" type="ORF">SAMN05421508_102301</name>
</gene>
<keyword evidence="5 7" id="KW-0472">Membrane</keyword>
<dbReference type="GO" id="GO:0036376">
    <property type="term" value="P:sodium ion export across plasma membrane"/>
    <property type="evidence" value="ECO:0007669"/>
    <property type="project" value="InterPro"/>
</dbReference>
<protein>
    <submittedName>
        <fullName evidence="8">Oxaloacetate decarboxylase, gamma chain</fullName>
    </submittedName>
</protein>
<name>A0A286G9I5_9PROT</name>
<evidence type="ECO:0000313" key="9">
    <source>
        <dbReference type="Proteomes" id="UP000219621"/>
    </source>
</evidence>
<dbReference type="RefSeq" id="WP_176525053.1">
    <property type="nucleotide sequence ID" value="NZ_OCNJ01000002.1"/>
</dbReference>
<evidence type="ECO:0000256" key="7">
    <source>
        <dbReference type="SAM" id="Phobius"/>
    </source>
</evidence>
<comment type="subcellular location">
    <subcellularLocation>
        <location evidence="1">Cell membrane</location>
    </subcellularLocation>
</comment>
<dbReference type="Proteomes" id="UP000219621">
    <property type="component" value="Unassembled WGS sequence"/>
</dbReference>
<evidence type="ECO:0000256" key="5">
    <source>
        <dbReference type="ARBA" id="ARBA00023136"/>
    </source>
</evidence>
<keyword evidence="4 7" id="KW-1133">Transmembrane helix</keyword>
<evidence type="ECO:0000256" key="2">
    <source>
        <dbReference type="ARBA" id="ARBA00022475"/>
    </source>
</evidence>
<keyword evidence="2" id="KW-1003">Cell membrane</keyword>